<feature type="transmembrane region" description="Helical" evidence="1">
    <location>
        <begin position="221"/>
        <end position="241"/>
    </location>
</feature>
<proteinExistence type="predicted"/>
<keyword evidence="1" id="KW-1133">Transmembrane helix</keyword>
<reference evidence="3" key="1">
    <citation type="submission" date="2025-08" db="UniProtKB">
        <authorList>
            <consortium name="RefSeq"/>
        </authorList>
    </citation>
    <scope>IDENTIFICATION</scope>
    <source>
        <tissue evidence="3">Seedling</tissue>
    </source>
</reference>
<feature type="transmembrane region" description="Helical" evidence="1">
    <location>
        <begin position="140"/>
        <end position="160"/>
    </location>
</feature>
<evidence type="ECO:0000256" key="1">
    <source>
        <dbReference type="SAM" id="Phobius"/>
    </source>
</evidence>
<feature type="transmembrane region" description="Helical" evidence="1">
    <location>
        <begin position="325"/>
        <end position="351"/>
    </location>
</feature>
<dbReference type="RefSeq" id="XP_015884618.1">
    <property type="nucleotide sequence ID" value="XM_016029132.4"/>
</dbReference>
<dbReference type="KEGG" id="zju:107420232"/>
<feature type="transmembrane region" description="Helical" evidence="1">
    <location>
        <begin position="180"/>
        <end position="200"/>
    </location>
</feature>
<dbReference type="PANTHER" id="PTHR33918:SF4">
    <property type="entry name" value="ABC-2 TYPE TRANSPORTER DOMAIN-CONTAINING PROTEIN"/>
    <property type="match status" value="1"/>
</dbReference>
<dbReference type="GO" id="GO:0009507">
    <property type="term" value="C:chloroplast"/>
    <property type="evidence" value="ECO:0007669"/>
    <property type="project" value="TreeGrafter"/>
</dbReference>
<gene>
    <name evidence="3" type="primary">LOC107420232</name>
</gene>
<dbReference type="GeneID" id="107420232"/>
<keyword evidence="1" id="KW-0812">Transmembrane</keyword>
<dbReference type="PANTHER" id="PTHR33918">
    <property type="entry name" value="OS01G0704200 PROTEIN"/>
    <property type="match status" value="1"/>
</dbReference>
<dbReference type="Proteomes" id="UP001652623">
    <property type="component" value="Chromosome 5"/>
</dbReference>
<name>A0A6P4AFV0_ZIZJJ</name>
<keyword evidence="2" id="KW-1185">Reference proteome</keyword>
<sequence length="360" mass="40073">MELQSVCGAISVPKLRFPSHGVSLTPQQIVSASEFGLRNQELRHGILSKCHRKSGLKSFVKWPLVPRLNRGAVACASNSTPKTKLESLGEENSGLGIRRVDGVEPFRGKSGSVSFIGLTHQLVEEAKLVSAPFDEEKGSFLWVLAPAAFIASLVLPQFFLSNVIEAFLVDMTLVEIVTSLSFEVLFYIGLATFLSITDYVQRPYLQFSTKRWNLITGLRGYLTSAFFTMGFKVVAPLFAVYVTWPVVGLPALVAVVPFLVGCFAQFAFETRLDKRGSSCWPLVPIIFEVYRLYQLTKAANYIERLMFSMKELPASLNVVERSGALFAMLVTFQILGVVCLWSLMTFLLRLFPSRPVAEKY</sequence>
<evidence type="ECO:0000313" key="3">
    <source>
        <dbReference type="RefSeq" id="XP_015884618.1"/>
    </source>
</evidence>
<dbReference type="InParanoid" id="A0A6P4AFV0"/>
<feature type="transmembrane region" description="Helical" evidence="1">
    <location>
        <begin position="247"/>
        <end position="268"/>
    </location>
</feature>
<evidence type="ECO:0000313" key="2">
    <source>
        <dbReference type="Proteomes" id="UP001652623"/>
    </source>
</evidence>
<dbReference type="AlphaFoldDB" id="A0A6P4AFV0"/>
<accession>A0A6P4AFV0</accession>
<protein>
    <submittedName>
        <fullName evidence="3">Uncharacterized protein LOC107420232</fullName>
    </submittedName>
</protein>
<keyword evidence="1" id="KW-0472">Membrane</keyword>
<organism evidence="2 3">
    <name type="scientific">Ziziphus jujuba</name>
    <name type="common">Chinese jujube</name>
    <name type="synonym">Ziziphus sativa</name>
    <dbReference type="NCBI Taxonomy" id="326968"/>
    <lineage>
        <taxon>Eukaryota</taxon>
        <taxon>Viridiplantae</taxon>
        <taxon>Streptophyta</taxon>
        <taxon>Embryophyta</taxon>
        <taxon>Tracheophyta</taxon>
        <taxon>Spermatophyta</taxon>
        <taxon>Magnoliopsida</taxon>
        <taxon>eudicotyledons</taxon>
        <taxon>Gunneridae</taxon>
        <taxon>Pentapetalae</taxon>
        <taxon>rosids</taxon>
        <taxon>fabids</taxon>
        <taxon>Rosales</taxon>
        <taxon>Rhamnaceae</taxon>
        <taxon>Paliureae</taxon>
        <taxon>Ziziphus</taxon>
    </lineage>
</organism>